<keyword evidence="3" id="KW-0732">Signal</keyword>
<proteinExistence type="inferred from homology"/>
<organism evidence="4 5">
    <name type="scientific">Halothermothrix orenii (strain H 168 / OCM 544 / DSM 9562)</name>
    <dbReference type="NCBI Taxonomy" id="373903"/>
    <lineage>
        <taxon>Bacteria</taxon>
        <taxon>Bacillati</taxon>
        <taxon>Bacillota</taxon>
        <taxon>Clostridia</taxon>
        <taxon>Halanaerobiales</taxon>
        <taxon>Halothermotrichaceae</taxon>
        <taxon>Halothermothrix</taxon>
    </lineage>
</organism>
<dbReference type="PANTHER" id="PTHR43649:SF29">
    <property type="entry name" value="OSMOPROTECTIVE COMPOUNDS-BINDING PROTEIN GGTB"/>
    <property type="match status" value="1"/>
</dbReference>
<keyword evidence="2" id="KW-0813">Transport</keyword>
<dbReference type="PANTHER" id="PTHR43649">
    <property type="entry name" value="ARABINOSE-BINDING PROTEIN-RELATED"/>
    <property type="match status" value="1"/>
</dbReference>
<gene>
    <name evidence="4" type="ordered locus">Hore_14550</name>
</gene>
<dbReference type="Pfam" id="PF01547">
    <property type="entry name" value="SBP_bac_1"/>
    <property type="match status" value="1"/>
</dbReference>
<dbReference type="InterPro" id="IPR006059">
    <property type="entry name" value="SBP"/>
</dbReference>
<dbReference type="Gene3D" id="3.40.190.10">
    <property type="entry name" value="Periplasmic binding protein-like II"/>
    <property type="match status" value="2"/>
</dbReference>
<dbReference type="STRING" id="373903.Hore_14550"/>
<evidence type="ECO:0000256" key="2">
    <source>
        <dbReference type="ARBA" id="ARBA00022448"/>
    </source>
</evidence>
<reference evidence="4 5" key="1">
    <citation type="journal article" date="2009" name="PLoS ONE">
        <title>Genome analysis of the anaerobic thermohalophilic bacterium Halothermothrix orenii.</title>
        <authorList>
            <person name="Mavromatis K."/>
            <person name="Ivanova N."/>
            <person name="Anderson I."/>
            <person name="Lykidis A."/>
            <person name="Hooper S.D."/>
            <person name="Sun H."/>
            <person name="Kunin V."/>
            <person name="Lapidus A."/>
            <person name="Hugenholtz P."/>
            <person name="Patel B."/>
            <person name="Kyrpides N.C."/>
        </authorList>
    </citation>
    <scope>NUCLEOTIDE SEQUENCE [LARGE SCALE GENOMIC DNA]</scope>
    <source>
        <strain evidence="5">H 168 / OCM 544 / DSM 9562</strain>
    </source>
</reference>
<dbReference type="HOGENOM" id="CLU_027068_0_0_9"/>
<evidence type="ECO:0000313" key="4">
    <source>
        <dbReference type="EMBL" id="ACL70204.1"/>
    </source>
</evidence>
<dbReference type="eggNOG" id="COG1653">
    <property type="taxonomic scope" value="Bacteria"/>
</dbReference>
<dbReference type="KEGG" id="hor:Hore_14550"/>
<evidence type="ECO:0000256" key="3">
    <source>
        <dbReference type="SAM" id="SignalP"/>
    </source>
</evidence>
<evidence type="ECO:0000313" key="5">
    <source>
        <dbReference type="Proteomes" id="UP000000719"/>
    </source>
</evidence>
<dbReference type="InterPro" id="IPR050490">
    <property type="entry name" value="Bact_solute-bd_prot1"/>
</dbReference>
<dbReference type="AlphaFoldDB" id="B8CY35"/>
<dbReference type="EMBL" id="CP001098">
    <property type="protein sequence ID" value="ACL70204.1"/>
    <property type="molecule type" value="Genomic_DNA"/>
</dbReference>
<name>B8CY35_HALOH</name>
<sequence length="432" mass="47486">MKKGLTLVLTLVLVSVMAFASTALAADKTLTIMGVWGGHERDAFEKVIETFETATGIDVQFEGTRDLPTLLTTRLEAGNPPDIVALPNPGNMKELAAEGHLVDLRKVLDMDTLREDYGQTWIDLGSYNDGLYGIFISADVKSLVWYNPKQFEAKGYDIPKTWDEMERLMNNMVAKGDIPWSIGLESGAASGWPGTDWIEDIMLRTAGPEVYDQWVNHDIPWTDERVKKAFEIFGKIARNPKFTWGGPTAVLATNFGDAANPLFTNPPQAYMHRQASFITGFITDNNPDLVAGKDYNCFILPPINEEVGTPVLGAADMMGMINDTPEARAFMRYLASPGAQMVWIGAVGSKIGINKRIDLNVYSSELMKNIAKGLREADVFRFDGSDLMPKAVGSGAFWQGVMDYVGGQDLDSVLEHIESVADDAYDSGKTTD</sequence>
<dbReference type="Proteomes" id="UP000000719">
    <property type="component" value="Chromosome"/>
</dbReference>
<dbReference type="SUPFAM" id="SSF53850">
    <property type="entry name" value="Periplasmic binding protein-like II"/>
    <property type="match status" value="1"/>
</dbReference>
<accession>B8CY35</accession>
<keyword evidence="5" id="KW-1185">Reference proteome</keyword>
<evidence type="ECO:0000256" key="1">
    <source>
        <dbReference type="ARBA" id="ARBA00008520"/>
    </source>
</evidence>
<feature type="chain" id="PRO_5002870056" evidence="3">
    <location>
        <begin position="26"/>
        <end position="432"/>
    </location>
</feature>
<protein>
    <submittedName>
        <fullName evidence="4">Extracellular solute-binding protein family 1</fullName>
    </submittedName>
</protein>
<feature type="signal peptide" evidence="3">
    <location>
        <begin position="1"/>
        <end position="25"/>
    </location>
</feature>
<dbReference type="RefSeq" id="WP_012636387.1">
    <property type="nucleotide sequence ID" value="NC_011899.1"/>
</dbReference>
<comment type="similarity">
    <text evidence="1">Belongs to the bacterial solute-binding protein 1 family.</text>
</comment>